<name>A0ABX8MLY4_9PSED</name>
<proteinExistence type="predicted"/>
<dbReference type="EMBL" id="CP077074">
    <property type="protein sequence ID" value="QXH39191.1"/>
    <property type="molecule type" value="Genomic_DNA"/>
</dbReference>
<dbReference type="Pfam" id="PF12680">
    <property type="entry name" value="SnoaL_2"/>
    <property type="match status" value="1"/>
</dbReference>
<dbReference type="InterPro" id="IPR032710">
    <property type="entry name" value="NTF2-like_dom_sf"/>
</dbReference>
<organism evidence="2 3">
    <name type="scientific">Pseudomonas sessilinigenes</name>
    <dbReference type="NCBI Taxonomy" id="658629"/>
    <lineage>
        <taxon>Bacteria</taxon>
        <taxon>Pseudomonadati</taxon>
        <taxon>Pseudomonadota</taxon>
        <taxon>Gammaproteobacteria</taxon>
        <taxon>Pseudomonadales</taxon>
        <taxon>Pseudomonadaceae</taxon>
        <taxon>Pseudomonas</taxon>
    </lineage>
</organism>
<reference evidence="2" key="1">
    <citation type="submission" date="2021-06" db="EMBL/GenBank/DDBJ databases">
        <title>Updating the genus Pseudomonas: Description of 43 new species and partition of the Pseudomonas putida group.</title>
        <authorList>
            <person name="Girard L."/>
            <person name="Lood C."/>
            <person name="Vandamme P."/>
            <person name="Rokni-Zadeh H."/>
            <person name="van Noort V."/>
            <person name="Hofte M."/>
            <person name="Lavigne R."/>
            <person name="De Mot R."/>
        </authorList>
    </citation>
    <scope>NUCLEOTIDE SEQUENCE</scope>
    <source>
        <strain evidence="2">CMR12a</strain>
    </source>
</reference>
<protein>
    <submittedName>
        <fullName evidence="2">Nuclear transport factor 2 family protein</fullName>
    </submittedName>
</protein>
<dbReference type="RefSeq" id="WP_124347735.1">
    <property type="nucleotide sequence ID" value="NZ_CP027706.1"/>
</dbReference>
<evidence type="ECO:0000313" key="2">
    <source>
        <dbReference type="EMBL" id="QXH39191.1"/>
    </source>
</evidence>
<keyword evidence="3" id="KW-1185">Reference proteome</keyword>
<dbReference type="PANTHER" id="PTHR38436">
    <property type="entry name" value="POLYKETIDE CYCLASE SNOAL-LIKE DOMAIN"/>
    <property type="match status" value="1"/>
</dbReference>
<evidence type="ECO:0000313" key="3">
    <source>
        <dbReference type="Proteomes" id="UP000693952"/>
    </source>
</evidence>
<dbReference type="Proteomes" id="UP000693952">
    <property type="component" value="Chromosome"/>
</dbReference>
<dbReference type="PANTHER" id="PTHR38436:SF1">
    <property type="entry name" value="ESTER CYCLASE"/>
    <property type="match status" value="1"/>
</dbReference>
<gene>
    <name evidence="2" type="ORF">KSS89_23580</name>
</gene>
<accession>A0ABX8MLY4</accession>
<dbReference type="Gene3D" id="3.10.450.50">
    <property type="match status" value="1"/>
</dbReference>
<dbReference type="InterPro" id="IPR009959">
    <property type="entry name" value="Cyclase_SnoaL-like"/>
</dbReference>
<evidence type="ECO:0000259" key="1">
    <source>
        <dbReference type="Pfam" id="PF12680"/>
    </source>
</evidence>
<feature type="domain" description="SnoaL-like" evidence="1">
    <location>
        <begin position="27"/>
        <end position="124"/>
    </location>
</feature>
<dbReference type="SUPFAM" id="SSF54427">
    <property type="entry name" value="NTF2-like"/>
    <property type="match status" value="1"/>
</dbReference>
<sequence>MLLVLVCFCAPALAEHSPLEQENRRKVLAFYQLALNDKDFAAARPYLGDHYIQHNPGVKDGIEGFREFIEFLREHYPTSRSEVRQVFVDGDHVIVQVKNTGREPGVVRSIIDIYRLEQGRIVEHWDATQVLPDKTLNSNGVFPGD</sequence>
<dbReference type="InterPro" id="IPR037401">
    <property type="entry name" value="SnoaL-like"/>
</dbReference>